<evidence type="ECO:0000313" key="3">
    <source>
        <dbReference type="Proteomes" id="UP000031575"/>
    </source>
</evidence>
<evidence type="ECO:0000256" key="1">
    <source>
        <dbReference type="SAM" id="MobiDB-lite"/>
    </source>
</evidence>
<proteinExistence type="predicted"/>
<gene>
    <name evidence="2" type="ORF">SPBR_05797</name>
</gene>
<sequence length="578" mass="64175">MTCEATHESKAFVQTTNSIDIPKYSGVWDWMRPAEPSTDGQGRANYGDLWCEEPAIFSLDEELDQDPRKDEAETIQEETAGEKRKTVMTYRSGGYGDGGNKDKFTCKTLNMAKTMQLRNTLRQRAAFAQVLKQCGLRTQRILFTHSTGSLLLTTPSKLRHEICLFMDDEDIKEDIEEDIECAAAGSVDKEDGKMDDGPLVDTSVSETILTAASPPPSRPMNIGMSENTILRPDQGQACKILQLVDTARTTNLGGGELSCFTLSRMDIMAWGRIDPYFSTAPIESDFGSEADIMQMDHIDNEFDTGISGIGNTTYDYNDHVSDTSVYMEDILAETDLSIHIDTMMCDGDDENDDDDDDDNSSVFITRFPPPDALMSYGRGYNVDDESDTMSDTSDDSLFSDLSDSFSLLRLDIDIEIVDVPTPSPPILSKASRVTKVRARTGGWWNRDACKTRRQRAQHGTEHRGLLRAFKSKLLAETSKPSMKDALFRVETRSTSANKKSPRRMTGLASTMRMLSPRKIKLPKTMERALVGLTMGQGPAASIDNEVSDTVMGVVHESHLGYGRTLYEHDVTAARSDAF</sequence>
<protein>
    <submittedName>
        <fullName evidence="2">Uncharacterized protein</fullName>
    </submittedName>
</protein>
<accession>A0A0C2JBR3</accession>
<dbReference type="AlphaFoldDB" id="A0A0C2JBR3"/>
<dbReference type="GeneID" id="63678981"/>
<keyword evidence="3" id="KW-1185">Reference proteome</keyword>
<dbReference type="VEuPathDB" id="FungiDB:SPBR_05797"/>
<dbReference type="EMBL" id="AWTV01000004">
    <property type="protein sequence ID" value="KIH94322.1"/>
    <property type="molecule type" value="Genomic_DNA"/>
</dbReference>
<comment type="caution">
    <text evidence="2">The sequence shown here is derived from an EMBL/GenBank/DDBJ whole genome shotgun (WGS) entry which is preliminary data.</text>
</comment>
<organism evidence="2 3">
    <name type="scientific">Sporothrix brasiliensis 5110</name>
    <dbReference type="NCBI Taxonomy" id="1398154"/>
    <lineage>
        <taxon>Eukaryota</taxon>
        <taxon>Fungi</taxon>
        <taxon>Dikarya</taxon>
        <taxon>Ascomycota</taxon>
        <taxon>Pezizomycotina</taxon>
        <taxon>Sordariomycetes</taxon>
        <taxon>Sordariomycetidae</taxon>
        <taxon>Ophiostomatales</taxon>
        <taxon>Ophiostomataceae</taxon>
        <taxon>Sporothrix</taxon>
    </lineage>
</organism>
<dbReference type="OrthoDB" id="10408663at2759"/>
<name>A0A0C2JBR3_9PEZI</name>
<dbReference type="RefSeq" id="XP_040622332.1">
    <property type="nucleotide sequence ID" value="XM_040764060.1"/>
</dbReference>
<dbReference type="Proteomes" id="UP000031575">
    <property type="component" value="Unassembled WGS sequence"/>
</dbReference>
<dbReference type="HOGENOM" id="CLU_471862_0_0_1"/>
<reference evidence="2 3" key="1">
    <citation type="journal article" date="2014" name="BMC Genomics">
        <title>Comparative genomics of the major fungal agents of human and animal Sporotrichosis: Sporothrix schenckii and Sporothrix brasiliensis.</title>
        <authorList>
            <person name="Teixeira M.M."/>
            <person name="de Almeida L.G."/>
            <person name="Kubitschek-Barreira P."/>
            <person name="Alves F.L."/>
            <person name="Kioshima E.S."/>
            <person name="Abadio A.K."/>
            <person name="Fernandes L."/>
            <person name="Derengowski L.S."/>
            <person name="Ferreira K.S."/>
            <person name="Souza R.C."/>
            <person name="Ruiz J.C."/>
            <person name="de Andrade N.C."/>
            <person name="Paes H.C."/>
            <person name="Nicola A.M."/>
            <person name="Albuquerque P."/>
            <person name="Gerber A.L."/>
            <person name="Martins V.P."/>
            <person name="Peconick L.D."/>
            <person name="Neto A.V."/>
            <person name="Chaucanez C.B."/>
            <person name="Silva P.A."/>
            <person name="Cunha O.L."/>
            <person name="de Oliveira F.F."/>
            <person name="dos Santos T.C."/>
            <person name="Barros A.L."/>
            <person name="Soares M.A."/>
            <person name="de Oliveira L.M."/>
            <person name="Marini M.M."/>
            <person name="Villalobos-Duno H."/>
            <person name="Cunha M.M."/>
            <person name="de Hoog S."/>
            <person name="da Silveira J.F."/>
            <person name="Henrissat B."/>
            <person name="Nino-Vega G.A."/>
            <person name="Cisalpino P.S."/>
            <person name="Mora-Montes H.M."/>
            <person name="Almeida S.R."/>
            <person name="Stajich J.E."/>
            <person name="Lopes-Bezerra L.M."/>
            <person name="Vasconcelos A.T."/>
            <person name="Felipe M.S."/>
        </authorList>
    </citation>
    <scope>NUCLEOTIDE SEQUENCE [LARGE SCALE GENOMIC DNA]</scope>
    <source>
        <strain evidence="2 3">5110</strain>
    </source>
</reference>
<evidence type="ECO:0000313" key="2">
    <source>
        <dbReference type="EMBL" id="KIH94322.1"/>
    </source>
</evidence>
<feature type="region of interest" description="Disordered" evidence="1">
    <location>
        <begin position="61"/>
        <end position="82"/>
    </location>
</feature>